<protein>
    <submittedName>
        <fullName evidence="2">Uncharacterized protein</fullName>
    </submittedName>
</protein>
<evidence type="ECO:0000313" key="2">
    <source>
        <dbReference type="EMBL" id="BAD61656.1"/>
    </source>
</evidence>
<evidence type="ECO:0000256" key="1">
    <source>
        <dbReference type="SAM" id="MobiDB-lite"/>
    </source>
</evidence>
<feature type="compositionally biased region" description="Basic and acidic residues" evidence="1">
    <location>
        <begin position="104"/>
        <end position="125"/>
    </location>
</feature>
<organism evidence="2 3">
    <name type="scientific">Oryza sativa subsp. japonica</name>
    <name type="common">Rice</name>
    <dbReference type="NCBI Taxonomy" id="39947"/>
    <lineage>
        <taxon>Eukaryota</taxon>
        <taxon>Viridiplantae</taxon>
        <taxon>Streptophyta</taxon>
        <taxon>Embryophyta</taxon>
        <taxon>Tracheophyta</taxon>
        <taxon>Spermatophyta</taxon>
        <taxon>Magnoliopsida</taxon>
        <taxon>Liliopsida</taxon>
        <taxon>Poales</taxon>
        <taxon>Poaceae</taxon>
        <taxon>BOP clade</taxon>
        <taxon>Oryzoideae</taxon>
        <taxon>Oryzeae</taxon>
        <taxon>Oryzinae</taxon>
        <taxon>Oryza</taxon>
        <taxon>Oryza sativa</taxon>
    </lineage>
</organism>
<dbReference type="AlphaFoldDB" id="Q5Z9M2"/>
<feature type="compositionally biased region" description="Polar residues" evidence="1">
    <location>
        <begin position="80"/>
        <end position="90"/>
    </location>
</feature>
<proteinExistence type="predicted"/>
<reference evidence="3" key="1">
    <citation type="journal article" date="2005" name="Nature">
        <title>The map-based sequence of the rice genome.</title>
        <authorList>
            <consortium name="International rice genome sequencing project (IRGSP)"/>
            <person name="Matsumoto T."/>
            <person name="Wu J."/>
            <person name="Kanamori H."/>
            <person name="Katayose Y."/>
            <person name="Fujisawa M."/>
            <person name="Namiki N."/>
            <person name="Mizuno H."/>
            <person name="Yamamoto K."/>
            <person name="Antonio B.A."/>
            <person name="Baba T."/>
            <person name="Sakata K."/>
            <person name="Nagamura Y."/>
            <person name="Aoki H."/>
            <person name="Arikawa K."/>
            <person name="Arita K."/>
            <person name="Bito T."/>
            <person name="Chiden Y."/>
            <person name="Fujitsuka N."/>
            <person name="Fukunaka R."/>
            <person name="Hamada M."/>
            <person name="Harada C."/>
            <person name="Hayashi A."/>
            <person name="Hijishita S."/>
            <person name="Honda M."/>
            <person name="Hosokawa S."/>
            <person name="Ichikawa Y."/>
            <person name="Idonuma A."/>
            <person name="Iijima M."/>
            <person name="Ikeda M."/>
            <person name="Ikeno M."/>
            <person name="Ito K."/>
            <person name="Ito S."/>
            <person name="Ito T."/>
            <person name="Ito Y."/>
            <person name="Ito Y."/>
            <person name="Iwabuchi A."/>
            <person name="Kamiya K."/>
            <person name="Karasawa W."/>
            <person name="Kurita K."/>
            <person name="Katagiri S."/>
            <person name="Kikuta A."/>
            <person name="Kobayashi H."/>
            <person name="Kobayashi N."/>
            <person name="Machita K."/>
            <person name="Maehara T."/>
            <person name="Masukawa M."/>
            <person name="Mizubayashi T."/>
            <person name="Mukai Y."/>
            <person name="Nagasaki H."/>
            <person name="Nagata Y."/>
            <person name="Naito S."/>
            <person name="Nakashima M."/>
            <person name="Nakama Y."/>
            <person name="Nakamichi Y."/>
            <person name="Nakamura M."/>
            <person name="Meguro A."/>
            <person name="Negishi M."/>
            <person name="Ohta I."/>
            <person name="Ohta T."/>
            <person name="Okamoto M."/>
            <person name="Ono N."/>
            <person name="Saji S."/>
            <person name="Sakaguchi M."/>
            <person name="Sakai K."/>
            <person name="Shibata M."/>
            <person name="Shimokawa T."/>
            <person name="Song J."/>
            <person name="Takazaki Y."/>
            <person name="Terasawa K."/>
            <person name="Tsugane M."/>
            <person name="Tsuji K."/>
            <person name="Ueda S."/>
            <person name="Waki K."/>
            <person name="Yamagata H."/>
            <person name="Yamamoto M."/>
            <person name="Yamamoto S."/>
            <person name="Yamane H."/>
            <person name="Yoshiki S."/>
            <person name="Yoshihara R."/>
            <person name="Yukawa K."/>
            <person name="Zhong H."/>
            <person name="Yano M."/>
            <person name="Yuan Q."/>
            <person name="Ouyang S."/>
            <person name="Liu J."/>
            <person name="Jones K.M."/>
            <person name="Gansberger K."/>
            <person name="Moffat K."/>
            <person name="Hill J."/>
            <person name="Bera J."/>
            <person name="Fadrosh D."/>
            <person name="Jin S."/>
            <person name="Johri S."/>
            <person name="Kim M."/>
            <person name="Overton L."/>
            <person name="Reardon M."/>
            <person name="Tsitrin T."/>
            <person name="Vuong H."/>
            <person name="Weaver B."/>
            <person name="Ciecko A."/>
            <person name="Tallon L."/>
            <person name="Jackson J."/>
            <person name="Pai G."/>
            <person name="Aken S.V."/>
            <person name="Utterback T."/>
            <person name="Reidmuller S."/>
            <person name="Feldblyum T."/>
            <person name="Hsiao J."/>
            <person name="Zismann V."/>
            <person name="Iobst S."/>
            <person name="de Vazeille A.R."/>
            <person name="Buell C.R."/>
            <person name="Ying K."/>
            <person name="Li Y."/>
            <person name="Lu T."/>
            <person name="Huang Y."/>
            <person name="Zhao Q."/>
            <person name="Feng Q."/>
            <person name="Zhang L."/>
            <person name="Zhu J."/>
            <person name="Weng Q."/>
            <person name="Mu J."/>
            <person name="Lu Y."/>
            <person name="Fan D."/>
            <person name="Liu Y."/>
            <person name="Guan J."/>
            <person name="Zhang Y."/>
            <person name="Yu S."/>
            <person name="Liu X."/>
            <person name="Zhang Y."/>
            <person name="Hong G."/>
            <person name="Han B."/>
            <person name="Choisne N."/>
            <person name="Demange N."/>
            <person name="Orjeda G."/>
            <person name="Samain S."/>
            <person name="Cattolico L."/>
            <person name="Pelletier E."/>
            <person name="Couloux A."/>
            <person name="Segurens B."/>
            <person name="Wincker P."/>
            <person name="D'Hont A."/>
            <person name="Scarpelli C."/>
            <person name="Weissenbach J."/>
            <person name="Salanoubat M."/>
            <person name="Quetier F."/>
            <person name="Yu Y."/>
            <person name="Kim H.R."/>
            <person name="Rambo T."/>
            <person name="Currie J."/>
            <person name="Collura K."/>
            <person name="Luo M."/>
            <person name="Yang T."/>
            <person name="Ammiraju J.S.S."/>
            <person name="Engler F."/>
            <person name="Soderlund C."/>
            <person name="Wing R.A."/>
            <person name="Palmer L.E."/>
            <person name="de la Bastide M."/>
            <person name="Spiegel L."/>
            <person name="Nascimento L."/>
            <person name="Zutavern T."/>
            <person name="O'Shaughnessy A."/>
            <person name="Dike S."/>
            <person name="Dedhia N."/>
            <person name="Preston R."/>
            <person name="Balija V."/>
            <person name="McCombie W.R."/>
            <person name="Chow T."/>
            <person name="Chen H."/>
            <person name="Chung M."/>
            <person name="Chen C."/>
            <person name="Shaw J."/>
            <person name="Wu H."/>
            <person name="Hsiao K."/>
            <person name="Chao Y."/>
            <person name="Chu M."/>
            <person name="Cheng C."/>
            <person name="Hour A."/>
            <person name="Lee P."/>
            <person name="Lin S."/>
            <person name="Lin Y."/>
            <person name="Liou J."/>
            <person name="Liu S."/>
            <person name="Hsing Y."/>
            <person name="Raghuvanshi S."/>
            <person name="Mohanty A."/>
            <person name="Bharti A.K."/>
            <person name="Gaur A."/>
            <person name="Gupta V."/>
            <person name="Kumar D."/>
            <person name="Ravi V."/>
            <person name="Vij S."/>
            <person name="Kapur A."/>
            <person name="Khurana P."/>
            <person name="Khurana P."/>
            <person name="Khurana J.P."/>
            <person name="Tyagi A.K."/>
            <person name="Gaikwad K."/>
            <person name="Singh A."/>
            <person name="Dalal V."/>
            <person name="Srivastava S."/>
            <person name="Dixit A."/>
            <person name="Pal A.K."/>
            <person name="Ghazi I.A."/>
            <person name="Yadav M."/>
            <person name="Pandit A."/>
            <person name="Bhargava A."/>
            <person name="Sureshbabu K."/>
            <person name="Batra K."/>
            <person name="Sharma T.R."/>
            <person name="Mohapatra T."/>
            <person name="Singh N.K."/>
            <person name="Messing J."/>
            <person name="Nelson A.B."/>
            <person name="Fuks G."/>
            <person name="Kavchok S."/>
            <person name="Keizer G."/>
            <person name="Linton E."/>
            <person name="Llaca V."/>
            <person name="Song R."/>
            <person name="Tanyolac B."/>
            <person name="Young S."/>
            <person name="Ho-Il K."/>
            <person name="Hahn J.H."/>
            <person name="Sangsakoo G."/>
            <person name="Vanavichit A."/>
            <person name="de Mattos Luiz.A.T."/>
            <person name="Zimmer P.D."/>
            <person name="Malone G."/>
            <person name="Dellagostin O."/>
            <person name="de Oliveira A.C."/>
            <person name="Bevan M."/>
            <person name="Bancroft I."/>
            <person name="Minx P."/>
            <person name="Cordum H."/>
            <person name="Wilson R."/>
            <person name="Cheng Z."/>
            <person name="Jin W."/>
            <person name="Jiang J."/>
            <person name="Leong S.A."/>
            <person name="Iwama H."/>
            <person name="Gojobori T."/>
            <person name="Itoh T."/>
            <person name="Niimura Y."/>
            <person name="Fujii Y."/>
            <person name="Habara T."/>
            <person name="Sakai H."/>
            <person name="Sato Y."/>
            <person name="Wilson G."/>
            <person name="Kumar K."/>
            <person name="McCouch S."/>
            <person name="Juretic N."/>
            <person name="Hoen D."/>
            <person name="Wright S."/>
            <person name="Bruskiewich R."/>
            <person name="Bureau T."/>
            <person name="Miyao A."/>
            <person name="Hirochika H."/>
            <person name="Nishikawa T."/>
            <person name="Kadowaki K."/>
            <person name="Sugiura M."/>
            <person name="Burr B."/>
            <person name="Sasaki T."/>
        </authorList>
    </citation>
    <scope>NUCLEOTIDE SEQUENCE [LARGE SCALE GENOMIC DNA]</scope>
    <source>
        <strain evidence="3">cv. Nipponbare</strain>
    </source>
</reference>
<sequence>MLEVDEDDDWLMMISADDYANTSKRDIVHRESEVAAGAQPGTGGDSVEVQALTQRVGDKNMDLRLKRRLRARPWMPAVAGSTSGEGTTFLATMPSRGPGNIRAHRWETKAAKKMRSEHWCRDPRHGGGRSSSEAGRVDGPEVKMRPSDDPWSPAEVEAPSELREGGRQRGSGGMAGEVDVQMVASTVQNAHGGVRDKLDRYDRCRQVEEDGDIDGAVVVLDSTMKKHPGDRLLLE</sequence>
<reference evidence="3" key="2">
    <citation type="journal article" date="2008" name="Nucleic Acids Res.">
        <title>The rice annotation project database (RAP-DB): 2008 update.</title>
        <authorList>
            <consortium name="The rice annotation project (RAP)"/>
        </authorList>
    </citation>
    <scope>GENOME REANNOTATION</scope>
    <source>
        <strain evidence="3">cv. Nipponbare</strain>
    </source>
</reference>
<dbReference type="Proteomes" id="UP000000763">
    <property type="component" value="Chromosome 6"/>
</dbReference>
<feature type="compositionally biased region" description="Basic and acidic residues" evidence="1">
    <location>
        <begin position="135"/>
        <end position="148"/>
    </location>
</feature>
<dbReference type="EMBL" id="AP003618">
    <property type="protein sequence ID" value="BAD61656.1"/>
    <property type="molecule type" value="Genomic_DNA"/>
</dbReference>
<evidence type="ECO:0000313" key="3">
    <source>
        <dbReference type="Proteomes" id="UP000000763"/>
    </source>
</evidence>
<feature type="region of interest" description="Disordered" evidence="1">
    <location>
        <begin position="77"/>
        <end position="174"/>
    </location>
</feature>
<accession>Q5Z9M2</accession>
<name>Q5Z9M2_ORYSJ</name>
<gene>
    <name evidence="2" type="primary">P0561B08.31</name>
</gene>